<dbReference type="EMBL" id="JASBWT010000001">
    <property type="protein sequence ID" value="KAJ9109241.1"/>
    <property type="molecule type" value="Genomic_DNA"/>
</dbReference>
<comment type="caution">
    <text evidence="1">The sequence shown here is derived from an EMBL/GenBank/DDBJ whole genome shotgun (WGS) entry which is preliminary data.</text>
</comment>
<proteinExistence type="predicted"/>
<gene>
    <name evidence="1" type="ORF">QFC21_000570</name>
</gene>
<name>A0ACC2WEF6_9TREE</name>
<accession>A0ACC2WEF6</accession>
<evidence type="ECO:0000313" key="2">
    <source>
        <dbReference type="Proteomes" id="UP001227268"/>
    </source>
</evidence>
<sequence length="80" mass="8941">MPQKRTGNPFNSTFPFQYALAATFIRCPRLTTSQTPNQTLTPRLCASHHAEVAKSNPMEKAKADANTVVTYTEFLLKKVL</sequence>
<evidence type="ECO:0000313" key="1">
    <source>
        <dbReference type="EMBL" id="KAJ9109241.1"/>
    </source>
</evidence>
<dbReference type="Proteomes" id="UP001227268">
    <property type="component" value="Unassembled WGS sequence"/>
</dbReference>
<reference evidence="1" key="1">
    <citation type="submission" date="2023-04" db="EMBL/GenBank/DDBJ databases">
        <title>Draft Genome sequencing of Naganishia species isolated from polar environments using Oxford Nanopore Technology.</title>
        <authorList>
            <person name="Leo P."/>
            <person name="Venkateswaran K."/>
        </authorList>
    </citation>
    <scope>NUCLEOTIDE SEQUENCE</scope>
    <source>
        <strain evidence="1">MNA-CCFEE 5423</strain>
    </source>
</reference>
<keyword evidence="2" id="KW-1185">Reference proteome</keyword>
<organism evidence="1 2">
    <name type="scientific">Naganishia friedmannii</name>
    <dbReference type="NCBI Taxonomy" id="89922"/>
    <lineage>
        <taxon>Eukaryota</taxon>
        <taxon>Fungi</taxon>
        <taxon>Dikarya</taxon>
        <taxon>Basidiomycota</taxon>
        <taxon>Agaricomycotina</taxon>
        <taxon>Tremellomycetes</taxon>
        <taxon>Filobasidiales</taxon>
        <taxon>Filobasidiaceae</taxon>
        <taxon>Naganishia</taxon>
    </lineage>
</organism>
<protein>
    <submittedName>
        <fullName evidence="1">Uncharacterized protein</fullName>
    </submittedName>
</protein>